<dbReference type="Pfam" id="PF12697">
    <property type="entry name" value="Abhydrolase_6"/>
    <property type="match status" value="1"/>
</dbReference>
<keyword evidence="3" id="KW-1185">Reference proteome</keyword>
<evidence type="ECO:0000313" key="2">
    <source>
        <dbReference type="EMBL" id="QHN36204.1"/>
    </source>
</evidence>
<evidence type="ECO:0000259" key="1">
    <source>
        <dbReference type="Pfam" id="PF12697"/>
    </source>
</evidence>
<accession>A0ABX6IJZ2</accession>
<dbReference type="Gene3D" id="3.40.50.1820">
    <property type="entry name" value="alpha/beta hydrolase"/>
    <property type="match status" value="1"/>
</dbReference>
<sequence length="262" mass="28327">MTLFTHAFGPARHEVPTGTPTVLAIHGLTGHGDRWRFLAADLPEVRILAPDLRGHGQSPFTPPWSFEANLDGLEDIVAIEDPTELVIVGHSFGGALAMRLAHRLAASAVRVRAVIALDPAQGLDPQRALEVSTLSLEHWDYADADAARSAKRAEGWALVPEYILEHEITTHLVPNSAGRVQWRVSAPAAATAWSEMARPAVAAPEGVPTTIVVADRVDPPFISEQFLADCGPDVTVLHADCEHMVPFLEPGLVARLIREAIW</sequence>
<evidence type="ECO:0000313" key="3">
    <source>
        <dbReference type="Proteomes" id="UP001059836"/>
    </source>
</evidence>
<dbReference type="PANTHER" id="PTHR43798">
    <property type="entry name" value="MONOACYLGLYCEROL LIPASE"/>
    <property type="match status" value="1"/>
</dbReference>
<keyword evidence="2" id="KW-0378">Hydrolase</keyword>
<dbReference type="EMBL" id="CP045809">
    <property type="protein sequence ID" value="QHN36204.1"/>
    <property type="molecule type" value="Genomic_DNA"/>
</dbReference>
<dbReference type="Proteomes" id="UP001059836">
    <property type="component" value="Chromosome"/>
</dbReference>
<gene>
    <name evidence="2" type="ORF">GII31_16335</name>
</gene>
<dbReference type="RefSeq" id="WP_213244467.1">
    <property type="nucleotide sequence ID" value="NZ_CP045806.1"/>
</dbReference>
<dbReference type="SUPFAM" id="SSF53474">
    <property type="entry name" value="alpha/beta-Hydrolases"/>
    <property type="match status" value="1"/>
</dbReference>
<name>A0ABX6IJZ2_9ACTN</name>
<reference evidence="2" key="1">
    <citation type="journal article" date="2021" name="Nat. Microbiol.">
        <title>Cocultivation of an ultrasmall environmental parasitic bacterium with lytic ability against bacteria associated with wastewater foams.</title>
        <authorList>
            <person name="Batinovic S."/>
            <person name="Rose J.J.A."/>
            <person name="Ratcliffe J."/>
            <person name="Seviour R.J."/>
            <person name="Petrovski S."/>
        </authorList>
    </citation>
    <scope>NUCLEOTIDE SEQUENCE</scope>
    <source>
        <strain evidence="2">CON9</strain>
    </source>
</reference>
<dbReference type="InterPro" id="IPR000073">
    <property type="entry name" value="AB_hydrolase_1"/>
</dbReference>
<dbReference type="InterPro" id="IPR050266">
    <property type="entry name" value="AB_hydrolase_sf"/>
</dbReference>
<dbReference type="GO" id="GO:0016787">
    <property type="term" value="F:hydrolase activity"/>
    <property type="evidence" value="ECO:0007669"/>
    <property type="project" value="UniProtKB-KW"/>
</dbReference>
<feature type="domain" description="AB hydrolase-1" evidence="1">
    <location>
        <begin position="22"/>
        <end position="255"/>
    </location>
</feature>
<dbReference type="InterPro" id="IPR029058">
    <property type="entry name" value="AB_hydrolase_fold"/>
</dbReference>
<dbReference type="PRINTS" id="PR00111">
    <property type="entry name" value="ABHYDROLASE"/>
</dbReference>
<protein>
    <submittedName>
        <fullName evidence="2">Alpha/beta fold hydrolase</fullName>
    </submittedName>
</protein>
<organism evidence="2 3">
    <name type="scientific">Gordonia pseudamarae</name>
    <dbReference type="NCBI Taxonomy" id="2831662"/>
    <lineage>
        <taxon>Bacteria</taxon>
        <taxon>Bacillati</taxon>
        <taxon>Actinomycetota</taxon>
        <taxon>Actinomycetes</taxon>
        <taxon>Mycobacteriales</taxon>
        <taxon>Gordoniaceae</taxon>
        <taxon>Gordonia</taxon>
    </lineage>
</organism>
<proteinExistence type="predicted"/>